<sequence length="144" mass="15860">MSETMALADDYRLDDQVGFRLRQATQRHTAIFAEHMVEGLTPTQFAAMAKLRELGPASQNLLGRRTAMDAATIKGVIDRLRERGLAETRRDPADGRRLLVALTPEGRRVAAEAIAAGRIITEETLGPLNATEQRRLLDLLAKLG</sequence>
<dbReference type="PANTHER" id="PTHR33164:SF95">
    <property type="entry name" value="TRANSCRIPTIONAL REGULATOR"/>
    <property type="match status" value="1"/>
</dbReference>
<evidence type="ECO:0000313" key="2">
    <source>
        <dbReference type="EMBL" id="PJK30961.1"/>
    </source>
</evidence>
<dbReference type="Gene3D" id="1.10.10.10">
    <property type="entry name" value="Winged helix-like DNA-binding domain superfamily/Winged helix DNA-binding domain"/>
    <property type="match status" value="1"/>
</dbReference>
<dbReference type="GO" id="GO:0006950">
    <property type="term" value="P:response to stress"/>
    <property type="evidence" value="ECO:0007669"/>
    <property type="project" value="TreeGrafter"/>
</dbReference>
<dbReference type="OrthoDB" id="9814496at2"/>
<dbReference type="EMBL" id="PHIG01000011">
    <property type="protein sequence ID" value="PJK30961.1"/>
    <property type="molecule type" value="Genomic_DNA"/>
</dbReference>
<dbReference type="PANTHER" id="PTHR33164">
    <property type="entry name" value="TRANSCRIPTIONAL REGULATOR, MARR FAMILY"/>
    <property type="match status" value="1"/>
</dbReference>
<reference evidence="2 3" key="1">
    <citation type="submission" date="2017-11" db="EMBL/GenBank/DDBJ databases">
        <title>Draft genome sequence of Rhizobiales bacterium SY3-13.</title>
        <authorList>
            <person name="Sun C."/>
        </authorList>
    </citation>
    <scope>NUCLEOTIDE SEQUENCE [LARGE SCALE GENOMIC DNA]</scope>
    <source>
        <strain evidence="2 3">SY3-13</strain>
    </source>
</reference>
<evidence type="ECO:0000259" key="1">
    <source>
        <dbReference type="PROSITE" id="PS50995"/>
    </source>
</evidence>
<dbReference type="SUPFAM" id="SSF46785">
    <property type="entry name" value="Winged helix' DNA-binding domain"/>
    <property type="match status" value="1"/>
</dbReference>
<dbReference type="InterPro" id="IPR039422">
    <property type="entry name" value="MarR/SlyA-like"/>
</dbReference>
<dbReference type="PRINTS" id="PR00598">
    <property type="entry name" value="HTHMARR"/>
</dbReference>
<keyword evidence="3" id="KW-1185">Reference proteome</keyword>
<evidence type="ECO:0000313" key="3">
    <source>
        <dbReference type="Proteomes" id="UP000229498"/>
    </source>
</evidence>
<proteinExistence type="predicted"/>
<dbReference type="InterPro" id="IPR036390">
    <property type="entry name" value="WH_DNA-bd_sf"/>
</dbReference>
<dbReference type="InterPro" id="IPR000835">
    <property type="entry name" value="HTH_MarR-typ"/>
</dbReference>
<dbReference type="AlphaFoldDB" id="A0A2M9G5H9"/>
<organism evidence="2 3">
    <name type="scientific">Minwuia thermotolerans</name>
    <dbReference type="NCBI Taxonomy" id="2056226"/>
    <lineage>
        <taxon>Bacteria</taxon>
        <taxon>Pseudomonadati</taxon>
        <taxon>Pseudomonadota</taxon>
        <taxon>Alphaproteobacteria</taxon>
        <taxon>Minwuiales</taxon>
        <taxon>Minwuiaceae</taxon>
        <taxon>Minwuia</taxon>
    </lineage>
</organism>
<dbReference type="InterPro" id="IPR036388">
    <property type="entry name" value="WH-like_DNA-bd_sf"/>
</dbReference>
<comment type="caution">
    <text evidence="2">The sequence shown here is derived from an EMBL/GenBank/DDBJ whole genome shotgun (WGS) entry which is preliminary data.</text>
</comment>
<dbReference type="Proteomes" id="UP000229498">
    <property type="component" value="Unassembled WGS sequence"/>
</dbReference>
<feature type="domain" description="HTH marR-type" evidence="1">
    <location>
        <begin position="14"/>
        <end position="144"/>
    </location>
</feature>
<dbReference type="Pfam" id="PF12802">
    <property type="entry name" value="MarR_2"/>
    <property type="match status" value="1"/>
</dbReference>
<protein>
    <submittedName>
        <fullName evidence="2">MarR family transcriptional regulator</fullName>
    </submittedName>
</protein>
<dbReference type="SMART" id="SM00347">
    <property type="entry name" value="HTH_MARR"/>
    <property type="match status" value="1"/>
</dbReference>
<accession>A0A2M9G5H9</accession>
<dbReference type="GO" id="GO:0003700">
    <property type="term" value="F:DNA-binding transcription factor activity"/>
    <property type="evidence" value="ECO:0007669"/>
    <property type="project" value="InterPro"/>
</dbReference>
<name>A0A2M9G5H9_9PROT</name>
<dbReference type="RefSeq" id="WP_109792570.1">
    <property type="nucleotide sequence ID" value="NZ_PHIG01000011.1"/>
</dbReference>
<gene>
    <name evidence="2" type="ORF">CVT23_03605</name>
</gene>
<dbReference type="PROSITE" id="PS50995">
    <property type="entry name" value="HTH_MARR_2"/>
    <property type="match status" value="1"/>
</dbReference>